<keyword evidence="2" id="KW-1185">Reference proteome</keyword>
<evidence type="ECO:0008006" key="3">
    <source>
        <dbReference type="Google" id="ProtNLM"/>
    </source>
</evidence>
<dbReference type="EMBL" id="BMWS01000001">
    <property type="protein sequence ID" value="GGX04122.1"/>
    <property type="molecule type" value="Genomic_DNA"/>
</dbReference>
<reference evidence="1 2" key="1">
    <citation type="journal article" date="2014" name="Int. J. Syst. Evol. Microbiol.">
        <title>Complete genome sequence of Corynebacterium casei LMG S-19264T (=DSM 44701T), isolated from a smear-ripened cheese.</title>
        <authorList>
            <consortium name="US DOE Joint Genome Institute (JGI-PGF)"/>
            <person name="Walter F."/>
            <person name="Albersmeier A."/>
            <person name="Kalinowski J."/>
            <person name="Ruckert C."/>
        </authorList>
    </citation>
    <scope>NUCLEOTIDE SEQUENCE [LARGE SCALE GENOMIC DNA]</scope>
    <source>
        <strain evidence="1 2">KCTC 12285</strain>
    </source>
</reference>
<gene>
    <name evidence="1" type="ORF">GCM10007384_02390</name>
</gene>
<protein>
    <recommendedName>
        <fullName evidence="3">Outer membrane protein beta-barrel domain-containing protein</fullName>
    </recommendedName>
</protein>
<sequence>MMKFIYQFSILSLLTIYTAKGQIYSKQENPWVLGIGVNIIYDSGSLFDGIFNIEDNYNYSTPIHLSIEKRFKDDYGFEISSSFNKFLVGKRINNKILDKNINIFIIDGAFKYYITNKYLNKYRAIYEGYLSIGGGSSFYDRSSAITTNLGIGINYYISESIRLNTQATGKISIDNSLQGSNYIQYNIGLIIRLQESNFN</sequence>
<proteinExistence type="predicted"/>
<comment type="caution">
    <text evidence="1">The sequence shown here is derived from an EMBL/GenBank/DDBJ whole genome shotgun (WGS) entry which is preliminary data.</text>
</comment>
<dbReference type="Proteomes" id="UP000601108">
    <property type="component" value="Unassembled WGS sequence"/>
</dbReference>
<evidence type="ECO:0000313" key="1">
    <source>
        <dbReference type="EMBL" id="GGX04122.1"/>
    </source>
</evidence>
<dbReference type="AlphaFoldDB" id="A0A918N2P5"/>
<dbReference type="Gene3D" id="2.40.160.20">
    <property type="match status" value="1"/>
</dbReference>
<accession>A0A918N2P5</accession>
<organism evidence="1 2">
    <name type="scientific">Aquimarina muelleri</name>
    <dbReference type="NCBI Taxonomy" id="279356"/>
    <lineage>
        <taxon>Bacteria</taxon>
        <taxon>Pseudomonadati</taxon>
        <taxon>Bacteroidota</taxon>
        <taxon>Flavobacteriia</taxon>
        <taxon>Flavobacteriales</taxon>
        <taxon>Flavobacteriaceae</taxon>
        <taxon>Aquimarina</taxon>
    </lineage>
</organism>
<evidence type="ECO:0000313" key="2">
    <source>
        <dbReference type="Proteomes" id="UP000601108"/>
    </source>
</evidence>
<name>A0A918N2P5_9FLAO</name>
<dbReference type="RefSeq" id="WP_155837787.1">
    <property type="nucleotide sequence ID" value="NZ_BMWS01000001.1"/>
</dbReference>